<protein>
    <submittedName>
        <fullName evidence="2">Uncharacterized protein</fullName>
    </submittedName>
</protein>
<dbReference type="Ensembl" id="ENSXCOT00000003001.1">
    <property type="protein sequence ID" value="ENSXCOP00000002964.1"/>
    <property type="gene ID" value="ENSXCOG00000002356.1"/>
</dbReference>
<dbReference type="GO" id="GO:0005886">
    <property type="term" value="C:plasma membrane"/>
    <property type="evidence" value="ECO:0007669"/>
    <property type="project" value="TreeGrafter"/>
</dbReference>
<organism evidence="2 3">
    <name type="scientific">Xiphophorus couchianus</name>
    <name type="common">Monterrey platyfish</name>
    <dbReference type="NCBI Taxonomy" id="32473"/>
    <lineage>
        <taxon>Eukaryota</taxon>
        <taxon>Metazoa</taxon>
        <taxon>Chordata</taxon>
        <taxon>Craniata</taxon>
        <taxon>Vertebrata</taxon>
        <taxon>Euteleostomi</taxon>
        <taxon>Actinopterygii</taxon>
        <taxon>Neopterygii</taxon>
        <taxon>Teleostei</taxon>
        <taxon>Neoteleostei</taxon>
        <taxon>Acanthomorphata</taxon>
        <taxon>Ovalentaria</taxon>
        <taxon>Atherinomorphae</taxon>
        <taxon>Cyprinodontiformes</taxon>
        <taxon>Poeciliidae</taxon>
        <taxon>Poeciliinae</taxon>
        <taxon>Xiphophorus</taxon>
    </lineage>
</organism>
<dbReference type="GO" id="GO:0007219">
    <property type="term" value="P:Notch signaling pathway"/>
    <property type="evidence" value="ECO:0007669"/>
    <property type="project" value="TreeGrafter"/>
</dbReference>
<reference evidence="2" key="1">
    <citation type="submission" date="2025-08" db="UniProtKB">
        <authorList>
            <consortium name="Ensembl"/>
        </authorList>
    </citation>
    <scope>IDENTIFICATION</scope>
</reference>
<dbReference type="GO" id="GO:0004222">
    <property type="term" value="F:metalloendopeptidase activity"/>
    <property type="evidence" value="ECO:0007669"/>
    <property type="project" value="TreeGrafter"/>
</dbReference>
<accession>A0A3B5L5C8</accession>
<dbReference type="InterPro" id="IPR051489">
    <property type="entry name" value="ADAM_Metalloproteinase"/>
</dbReference>
<evidence type="ECO:0000256" key="1">
    <source>
        <dbReference type="SAM" id="MobiDB-lite"/>
    </source>
</evidence>
<dbReference type="Proteomes" id="UP000261380">
    <property type="component" value="Unplaced"/>
</dbReference>
<dbReference type="PANTHER" id="PTHR45702:SF7">
    <property type="entry name" value="ADAM METALLOPEPTIDASE DOMAIN 17A"/>
    <property type="match status" value="1"/>
</dbReference>
<keyword evidence="3" id="KW-1185">Reference proteome</keyword>
<dbReference type="Gene3D" id="3.40.390.10">
    <property type="entry name" value="Collagenase (Catalytic Domain)"/>
    <property type="match status" value="1"/>
</dbReference>
<sequence>KSPATRRLPSCPPPGLAPEWGPGDPRLGEGTRKTLDSMLSDYEVLSVSGFQLHSVRKRDVHTQSNLERLVSFRALQRNFKLYLTTNTDLFTDDFKAVFVDKNGEEQKYNVSLQNYFIGHVVGEENSHVQAHIDGDEFSAHILMDEAEYNVEPLWRFTNSPVDGRLLVYRSQDIKNLSRIASPEVCGYIHAEADDLLPHSARRQGEHKRLHRVKREDHDHRKNTCPLLLVADYRFFEHMGRGQESTTVNYLVGHPQLFCFLFLLICRKTLYLVFISPSRKLQSQFSFFFL</sequence>
<dbReference type="PANTHER" id="PTHR45702">
    <property type="entry name" value="ADAM10/ADAM17 METALLOPEPTIDASE FAMILY MEMBER"/>
    <property type="match status" value="1"/>
</dbReference>
<dbReference type="GeneTree" id="ENSGT00940000155443"/>
<dbReference type="GO" id="GO:0006509">
    <property type="term" value="P:membrane protein ectodomain proteolysis"/>
    <property type="evidence" value="ECO:0007669"/>
    <property type="project" value="TreeGrafter"/>
</dbReference>
<evidence type="ECO:0000313" key="3">
    <source>
        <dbReference type="Proteomes" id="UP000261380"/>
    </source>
</evidence>
<name>A0A3B5L5C8_9TELE</name>
<reference evidence="2" key="2">
    <citation type="submission" date="2025-09" db="UniProtKB">
        <authorList>
            <consortium name="Ensembl"/>
        </authorList>
    </citation>
    <scope>IDENTIFICATION</scope>
</reference>
<proteinExistence type="predicted"/>
<dbReference type="AlphaFoldDB" id="A0A3B5L5C8"/>
<evidence type="ECO:0000313" key="2">
    <source>
        <dbReference type="Ensembl" id="ENSXCOP00000002964.1"/>
    </source>
</evidence>
<dbReference type="InterPro" id="IPR024079">
    <property type="entry name" value="MetalloPept_cat_dom_sf"/>
</dbReference>
<feature type="region of interest" description="Disordered" evidence="1">
    <location>
        <begin position="1"/>
        <end position="29"/>
    </location>
</feature>